<feature type="region of interest" description="Disordered" evidence="2">
    <location>
        <begin position="167"/>
        <end position="258"/>
    </location>
</feature>
<dbReference type="PANTHER" id="PTHR46430:SF3">
    <property type="entry name" value="ACTIVATOR OF C KINASE PROTEIN 1"/>
    <property type="match status" value="1"/>
</dbReference>
<keyword evidence="4" id="KW-1185">Reference proteome</keyword>
<sequence>MAYNGQGGRYHGVQQQSRPQGFDRQYNGYDQARYDQADQGSGGYQQDAYNQQYSQSYAANRGQHGNQPQHDHGVNEHQYAQVEQEQHGQQPRQYQYDNRYRTNRRGVQEQGNAGRRSTDGRPLPQASSRPGTSASNRRMKQERILDIARRDSSKAIAWDNPFGMFPGTKKDMEKKRKEADEVISHNRVDIPSERPLTSSSSRTPTFDRNGAVNTAFERSLEEPRRPNTSHGRQPQSPPEQSAYVNQPLGPLDDMPLRKRFLPPIEGQHDHVGQYFQQQQPSTMSNGRTGLPARPDPQRPAVGPLPEHQHASLQNGPTPVENGQMNSQRQDHYPDVHSQSHEYADHGGSREQLYELPDSQTRPAYGAGLSSGATQTGSRVGPLYHQEQRYELSSRKDSVPKEHGELAYRGVEPTAPLPSMNEPAMPNFAAIAPGVTENVEKEVTLQQAPHATAYRKPTYGDSASRPPPVRTGLGAPQVQQDPSDTNVQSPIGDFDFGLPASSSAPALTAESDSVTQTRAGYDSQTARRRQQMPGSAPHGRAKPPQQQFLPRSVSRPDVRAQQATNGFSHSYNQPPPGRQQSQPRQQRPREPASIDPSYHQPRRAPRQDYGFDRGYPQHSNNNGPRRGHSYEETAYQDDPYQQPRTLARTQTEPVNQYGNQRHQDHYNRGYDQRHQPQIAHENSSNQFPMDPYQPRRGPQQHINREFDQYGNATPSRPRTANSAHAPVRPYPEQNMPLSPPPNSAFPPADRNHPMPVRPGLMTPAPATVLMPAPEMMPAPRTSPPRDAQRMQRPSGPPQPASPPRKNPVTIQELNDLRIAFRDQPNDDKLGLKFAKRLVEAATVLANEGGKADAKTTTSNRERYINDAYKIVKKLVASGSPEAMFYLADSYGQGALGLEVNPKEAFQLYTSAAKMGHAQSTYRVAVCCEIGQEGGGGTRRDHVKSVQFYKRAATLGDGPAMFKMGMIMLKGLLGQQPNRREGVSWLKRAAERADEDSPHALHELATLYESAQSTDVIIRDEPYALQLFTQAANLGYKYSQHRLGSAYEYGTLGVQIDPRQSIAWYSRAAQQGEHQSEFALSGWYLTGSEPLLAQSDTEAYLWARKAAASGLAKAEYAMGYYTEVGIGCQPNLEEAKKWYFRAAAQMDSRAKERLEEIKRGGARKEKTRVSRSHVGRQNEGECTVM</sequence>
<feature type="region of interest" description="Disordered" evidence="2">
    <location>
        <begin position="770"/>
        <end position="806"/>
    </location>
</feature>
<organism evidence="3 4">
    <name type="scientific">Lithohypha guttulata</name>
    <dbReference type="NCBI Taxonomy" id="1690604"/>
    <lineage>
        <taxon>Eukaryota</taxon>
        <taxon>Fungi</taxon>
        <taxon>Dikarya</taxon>
        <taxon>Ascomycota</taxon>
        <taxon>Pezizomycotina</taxon>
        <taxon>Eurotiomycetes</taxon>
        <taxon>Chaetothyriomycetidae</taxon>
        <taxon>Chaetothyriales</taxon>
        <taxon>Trichomeriaceae</taxon>
        <taxon>Lithohypha</taxon>
    </lineage>
</organism>
<feature type="region of interest" description="Disordered" evidence="2">
    <location>
        <begin position="445"/>
        <end position="669"/>
    </location>
</feature>
<dbReference type="InterPro" id="IPR011990">
    <property type="entry name" value="TPR-like_helical_dom_sf"/>
</dbReference>
<feature type="compositionally biased region" description="Basic and acidic residues" evidence="2">
    <location>
        <begin position="168"/>
        <end position="192"/>
    </location>
</feature>
<feature type="region of interest" description="Disordered" evidence="2">
    <location>
        <begin position="1"/>
        <end position="142"/>
    </location>
</feature>
<accession>A0ABR0K740</accession>
<feature type="compositionally biased region" description="Polar residues" evidence="2">
    <location>
        <begin position="641"/>
        <end position="659"/>
    </location>
</feature>
<feature type="compositionally biased region" description="Polar residues" evidence="2">
    <location>
        <begin position="125"/>
        <end position="136"/>
    </location>
</feature>
<reference evidence="3 4" key="1">
    <citation type="submission" date="2023-08" db="EMBL/GenBank/DDBJ databases">
        <title>Black Yeasts Isolated from many extreme environments.</title>
        <authorList>
            <person name="Coleine C."/>
            <person name="Stajich J.E."/>
            <person name="Selbmann L."/>
        </authorList>
    </citation>
    <scope>NUCLEOTIDE SEQUENCE [LARGE SCALE GENOMIC DNA]</scope>
    <source>
        <strain evidence="3 4">CCFEE 5885</strain>
    </source>
</reference>
<dbReference type="SUPFAM" id="SSF81901">
    <property type="entry name" value="HCP-like"/>
    <property type="match status" value="2"/>
</dbReference>
<feature type="compositionally biased region" description="Basic and acidic residues" evidence="2">
    <location>
        <begin position="660"/>
        <end position="669"/>
    </location>
</feature>
<feature type="compositionally biased region" description="Polar residues" evidence="2">
    <location>
        <begin position="560"/>
        <end position="571"/>
    </location>
</feature>
<feature type="compositionally biased region" description="Basic and acidic residues" evidence="2">
    <location>
        <begin position="1156"/>
        <end position="1166"/>
    </location>
</feature>
<feature type="compositionally biased region" description="Polar residues" evidence="2">
    <location>
        <begin position="226"/>
        <end position="244"/>
    </location>
</feature>
<name>A0ABR0K740_9EURO</name>
<feature type="compositionally biased region" description="Polar residues" evidence="2">
    <location>
        <begin position="278"/>
        <end position="287"/>
    </location>
</feature>
<dbReference type="PANTHER" id="PTHR46430">
    <property type="entry name" value="PROTEIN SKT5-RELATED"/>
    <property type="match status" value="1"/>
</dbReference>
<dbReference type="SMART" id="SM00671">
    <property type="entry name" value="SEL1"/>
    <property type="match status" value="7"/>
</dbReference>
<feature type="compositionally biased region" description="Polar residues" evidence="2">
    <location>
        <begin position="310"/>
        <end position="327"/>
    </location>
</feature>
<feature type="region of interest" description="Disordered" evidence="2">
    <location>
        <begin position="359"/>
        <end position="379"/>
    </location>
</feature>
<feature type="compositionally biased region" description="Basic and acidic residues" evidence="2">
    <location>
        <begin position="328"/>
        <end position="346"/>
    </location>
</feature>
<dbReference type="Gene3D" id="1.25.40.10">
    <property type="entry name" value="Tetratricopeptide repeat domain"/>
    <property type="match status" value="2"/>
</dbReference>
<keyword evidence="1" id="KW-0677">Repeat</keyword>
<feature type="compositionally biased region" description="Polar residues" evidence="2">
    <location>
        <begin position="81"/>
        <end position="96"/>
    </location>
</feature>
<feature type="region of interest" description="Disordered" evidence="2">
    <location>
        <begin position="278"/>
        <end position="346"/>
    </location>
</feature>
<feature type="compositionally biased region" description="Polar residues" evidence="2">
    <location>
        <begin position="476"/>
        <end position="488"/>
    </location>
</feature>
<dbReference type="InterPro" id="IPR006597">
    <property type="entry name" value="Sel1-like"/>
</dbReference>
<feature type="compositionally biased region" description="Low complexity" evidence="2">
    <location>
        <begin position="497"/>
        <end position="506"/>
    </location>
</feature>
<dbReference type="Pfam" id="PF08238">
    <property type="entry name" value="Sel1"/>
    <property type="match status" value="7"/>
</dbReference>
<feature type="compositionally biased region" description="Polar residues" evidence="2">
    <location>
        <begin position="709"/>
        <end position="721"/>
    </location>
</feature>
<protein>
    <submittedName>
        <fullName evidence="3">Uncharacterized protein</fullName>
    </submittedName>
</protein>
<dbReference type="Proteomes" id="UP001345013">
    <property type="component" value="Unassembled WGS sequence"/>
</dbReference>
<dbReference type="EMBL" id="JAVRRG010000075">
    <property type="protein sequence ID" value="KAK5089560.1"/>
    <property type="molecule type" value="Genomic_DNA"/>
</dbReference>
<dbReference type="InterPro" id="IPR051726">
    <property type="entry name" value="Chitin_Synth_Reg"/>
</dbReference>
<evidence type="ECO:0000256" key="1">
    <source>
        <dbReference type="ARBA" id="ARBA00022737"/>
    </source>
</evidence>
<evidence type="ECO:0000256" key="2">
    <source>
        <dbReference type="SAM" id="MobiDB-lite"/>
    </source>
</evidence>
<comment type="caution">
    <text evidence="3">The sequence shown here is derived from an EMBL/GenBank/DDBJ whole genome shotgun (WGS) entry which is preliminary data.</text>
</comment>
<feature type="compositionally biased region" description="Polar residues" evidence="2">
    <location>
        <begin position="47"/>
        <end position="68"/>
    </location>
</feature>
<feature type="region of interest" description="Disordered" evidence="2">
    <location>
        <begin position="709"/>
        <end position="751"/>
    </location>
</feature>
<feature type="compositionally biased region" description="Low complexity" evidence="2">
    <location>
        <begin position="193"/>
        <end position="204"/>
    </location>
</feature>
<gene>
    <name evidence="3" type="ORF">LTR24_006115</name>
</gene>
<proteinExistence type="predicted"/>
<feature type="compositionally biased region" description="Pro residues" evidence="2">
    <location>
        <begin position="793"/>
        <end position="804"/>
    </location>
</feature>
<feature type="compositionally biased region" description="Gly residues" evidence="2">
    <location>
        <begin position="1"/>
        <end position="10"/>
    </location>
</feature>
<evidence type="ECO:0000313" key="3">
    <source>
        <dbReference type="EMBL" id="KAK5089560.1"/>
    </source>
</evidence>
<feature type="region of interest" description="Disordered" evidence="2">
    <location>
        <begin position="1156"/>
        <end position="1183"/>
    </location>
</feature>
<evidence type="ECO:0000313" key="4">
    <source>
        <dbReference type="Proteomes" id="UP001345013"/>
    </source>
</evidence>
<feature type="compositionally biased region" description="Polar residues" evidence="2">
    <location>
        <begin position="509"/>
        <end position="523"/>
    </location>
</feature>